<dbReference type="EMBL" id="BK015636">
    <property type="protein sequence ID" value="DAE17116.1"/>
    <property type="molecule type" value="Genomic_DNA"/>
</dbReference>
<organism evidence="1">
    <name type="scientific">Siphoviridae sp. ctbvd11</name>
    <dbReference type="NCBI Taxonomy" id="2825567"/>
    <lineage>
        <taxon>Viruses</taxon>
        <taxon>Duplodnaviria</taxon>
        <taxon>Heunggongvirae</taxon>
        <taxon>Uroviricota</taxon>
        <taxon>Caudoviricetes</taxon>
    </lineage>
</organism>
<accession>A0A8S5QF10</accession>
<name>A0A8S5QF10_9CAUD</name>
<protein>
    <submittedName>
        <fullName evidence="1">Uncharacterized protein</fullName>
    </submittedName>
</protein>
<sequence length="60" mass="7246">MIKQAIITHYRTEEAKAYRKIHGDRGGCRYQDKYHRPSPYPWSNCISTVTKDNLLWQQYE</sequence>
<proteinExistence type="predicted"/>
<evidence type="ECO:0000313" key="1">
    <source>
        <dbReference type="EMBL" id="DAE17116.1"/>
    </source>
</evidence>
<reference evidence="1" key="1">
    <citation type="journal article" date="2021" name="Proc. Natl. Acad. Sci. U.S.A.">
        <title>A Catalog of Tens of Thousands of Viruses from Human Metagenomes Reveals Hidden Associations with Chronic Diseases.</title>
        <authorList>
            <person name="Tisza M.J."/>
            <person name="Buck C.B."/>
        </authorList>
    </citation>
    <scope>NUCLEOTIDE SEQUENCE</scope>
    <source>
        <strain evidence="1">Ctbvd11</strain>
    </source>
</reference>